<evidence type="ECO:0000256" key="3">
    <source>
        <dbReference type="ARBA" id="ARBA00023172"/>
    </source>
</evidence>
<dbReference type="PROSITE" id="PS51900">
    <property type="entry name" value="CB"/>
    <property type="match status" value="1"/>
</dbReference>
<dbReference type="GO" id="GO:0015074">
    <property type="term" value="P:DNA integration"/>
    <property type="evidence" value="ECO:0007669"/>
    <property type="project" value="InterPro"/>
</dbReference>
<dbReference type="InterPro" id="IPR044068">
    <property type="entry name" value="CB"/>
</dbReference>
<keyword evidence="3" id="KW-0233">DNA recombination</keyword>
<dbReference type="CDD" id="cd01189">
    <property type="entry name" value="INT_ICEBs1_C_like"/>
    <property type="match status" value="1"/>
</dbReference>
<organism evidence="7 8">
    <name type="scientific">Mycobacterium novum</name>
    <dbReference type="NCBI Taxonomy" id="2492438"/>
    <lineage>
        <taxon>Bacteria</taxon>
        <taxon>Bacillati</taxon>
        <taxon>Actinomycetota</taxon>
        <taxon>Actinomycetes</taxon>
        <taxon>Mycobacteriales</taxon>
        <taxon>Mycobacteriaceae</taxon>
        <taxon>Mycobacterium</taxon>
    </lineage>
</organism>
<dbReference type="PANTHER" id="PTHR30349">
    <property type="entry name" value="PHAGE INTEGRASE-RELATED"/>
    <property type="match status" value="1"/>
</dbReference>
<dbReference type="Gene3D" id="1.10.443.10">
    <property type="entry name" value="Intergrase catalytic core"/>
    <property type="match status" value="1"/>
</dbReference>
<evidence type="ECO:0000313" key="8">
    <source>
        <dbReference type="Proteomes" id="UP000466997"/>
    </source>
</evidence>
<evidence type="ECO:0000259" key="5">
    <source>
        <dbReference type="PROSITE" id="PS51898"/>
    </source>
</evidence>
<evidence type="ECO:0000259" key="6">
    <source>
        <dbReference type="PROSITE" id="PS51900"/>
    </source>
</evidence>
<dbReference type="EMBL" id="AP022562">
    <property type="protein sequence ID" value="BBX11134.1"/>
    <property type="molecule type" value="Genomic_DNA"/>
</dbReference>
<dbReference type="PROSITE" id="PS51898">
    <property type="entry name" value="TYR_RECOMBINASE"/>
    <property type="match status" value="1"/>
</dbReference>
<dbReference type="AlphaFoldDB" id="A0A7I7JIS0"/>
<evidence type="ECO:0008006" key="9">
    <source>
        <dbReference type="Google" id="ProtNLM"/>
    </source>
</evidence>
<gene>
    <name evidence="7" type="ORF">MNVM_02150</name>
</gene>
<dbReference type="PANTHER" id="PTHR30349:SF64">
    <property type="entry name" value="PROPHAGE INTEGRASE INTD-RELATED"/>
    <property type="match status" value="1"/>
</dbReference>
<dbReference type="InterPro" id="IPR002104">
    <property type="entry name" value="Integrase_catalytic"/>
</dbReference>
<feature type="domain" description="Core-binding (CB)" evidence="6">
    <location>
        <begin position="84"/>
        <end position="161"/>
    </location>
</feature>
<evidence type="ECO:0000256" key="2">
    <source>
        <dbReference type="ARBA" id="ARBA00023125"/>
    </source>
</evidence>
<dbReference type="GO" id="GO:0006310">
    <property type="term" value="P:DNA recombination"/>
    <property type="evidence" value="ECO:0007669"/>
    <property type="project" value="UniProtKB-KW"/>
</dbReference>
<dbReference type="SUPFAM" id="SSF56349">
    <property type="entry name" value="DNA breaking-rejoining enzymes"/>
    <property type="match status" value="1"/>
</dbReference>
<evidence type="ECO:0000313" key="7">
    <source>
        <dbReference type="EMBL" id="BBX11134.1"/>
    </source>
</evidence>
<dbReference type="Pfam" id="PF22022">
    <property type="entry name" value="Phage_int_M"/>
    <property type="match status" value="1"/>
</dbReference>
<feature type="domain" description="Tyr recombinase" evidence="5">
    <location>
        <begin position="182"/>
        <end position="373"/>
    </location>
</feature>
<reference evidence="7 8" key="1">
    <citation type="journal article" date="2019" name="Emerg. Microbes Infect.">
        <title>Comprehensive subspecies identification of 175 nontuberculous mycobacteria species based on 7547 genomic profiles.</title>
        <authorList>
            <person name="Matsumoto Y."/>
            <person name="Kinjo T."/>
            <person name="Motooka D."/>
            <person name="Nabeya D."/>
            <person name="Jung N."/>
            <person name="Uechi K."/>
            <person name="Horii T."/>
            <person name="Iida T."/>
            <person name="Fujita J."/>
            <person name="Nakamura S."/>
        </authorList>
    </citation>
    <scope>NUCLEOTIDE SEQUENCE [LARGE SCALE GENOMIC DNA]</scope>
    <source>
        <strain evidence="7 8">JCM 6391</strain>
    </source>
</reference>
<dbReference type="Gene3D" id="1.10.150.130">
    <property type="match status" value="1"/>
</dbReference>
<dbReference type="KEGG" id="mnm:MNVM_02150"/>
<dbReference type="Pfam" id="PF00589">
    <property type="entry name" value="Phage_integrase"/>
    <property type="match status" value="1"/>
</dbReference>
<evidence type="ECO:0000256" key="1">
    <source>
        <dbReference type="ARBA" id="ARBA00008857"/>
    </source>
</evidence>
<accession>A0A7I7JIS0</accession>
<keyword evidence="8" id="KW-1185">Reference proteome</keyword>
<dbReference type="InterPro" id="IPR010998">
    <property type="entry name" value="Integrase_recombinase_N"/>
</dbReference>
<dbReference type="GO" id="GO:0003677">
    <property type="term" value="F:DNA binding"/>
    <property type="evidence" value="ECO:0007669"/>
    <property type="project" value="UniProtKB-UniRule"/>
</dbReference>
<name>A0A7I7JIS0_9MYCO</name>
<evidence type="ECO:0000256" key="4">
    <source>
        <dbReference type="PROSITE-ProRule" id="PRU01248"/>
    </source>
</evidence>
<dbReference type="Proteomes" id="UP000466997">
    <property type="component" value="Chromosome"/>
</dbReference>
<comment type="similarity">
    <text evidence="1">Belongs to the 'phage' integrase family.</text>
</comment>
<proteinExistence type="inferred from homology"/>
<dbReference type="InterPro" id="IPR050090">
    <property type="entry name" value="Tyrosine_recombinase_XerCD"/>
</dbReference>
<dbReference type="InterPro" id="IPR013762">
    <property type="entry name" value="Integrase-like_cat_sf"/>
</dbReference>
<dbReference type="InterPro" id="IPR053876">
    <property type="entry name" value="Phage_int_M"/>
</dbReference>
<sequence>MMRRNRRAGVEDRWTKTVRVDGESRTAPSSRHGKGLRWLARYVDDAGREHTKSFARKVDASRWLEGQTAAVVSGTHVDPRAGEVTFRDYAERWRKMQVQRPSSQAHVETMLRRHTYPVFGDRQLASIMPSDVQAWVKGLALAPATVAVIHGIASTIFKSAVRDRRVASNPCEGTKLPKVQRAPVVPLTTEQVEAVRAALPAELQALVTLAAGTGMRQGECFGLTVDRVRFLERAATVDRQLVTVQGKAPEFGPPKTQASNRVIPLPQVVVDALAAHLAAFPAGPDGLMFTLKGKPLTRATFGHAWRPAARKATLPAGTGFHALRHYYASLLIRHGESVKTVQARLGHASAVETLDTYSHLWPDSDDRTRDAIDSVLGKPAADQLRTSTPSEG</sequence>
<protein>
    <recommendedName>
        <fullName evidence="9">Site-specific integrase</fullName>
    </recommendedName>
</protein>
<keyword evidence="2 4" id="KW-0238">DNA-binding</keyword>
<dbReference type="InterPro" id="IPR011010">
    <property type="entry name" value="DNA_brk_join_enz"/>
</dbReference>